<accession>A0A4S8LLH3</accession>
<dbReference type="Proteomes" id="UP000297245">
    <property type="component" value="Unassembled WGS sequence"/>
</dbReference>
<organism evidence="1 2">
    <name type="scientific">Dendrothele bispora (strain CBS 962.96)</name>
    <dbReference type="NCBI Taxonomy" id="1314807"/>
    <lineage>
        <taxon>Eukaryota</taxon>
        <taxon>Fungi</taxon>
        <taxon>Dikarya</taxon>
        <taxon>Basidiomycota</taxon>
        <taxon>Agaricomycotina</taxon>
        <taxon>Agaricomycetes</taxon>
        <taxon>Agaricomycetidae</taxon>
        <taxon>Agaricales</taxon>
        <taxon>Agaricales incertae sedis</taxon>
        <taxon>Dendrothele</taxon>
    </lineage>
</organism>
<gene>
    <name evidence="1" type="ORF">K435DRAFT_676621</name>
</gene>
<reference evidence="1 2" key="1">
    <citation type="journal article" date="2019" name="Nat. Ecol. Evol.">
        <title>Megaphylogeny resolves global patterns of mushroom evolution.</title>
        <authorList>
            <person name="Varga T."/>
            <person name="Krizsan K."/>
            <person name="Foldi C."/>
            <person name="Dima B."/>
            <person name="Sanchez-Garcia M."/>
            <person name="Sanchez-Ramirez S."/>
            <person name="Szollosi G.J."/>
            <person name="Szarkandi J.G."/>
            <person name="Papp V."/>
            <person name="Albert L."/>
            <person name="Andreopoulos W."/>
            <person name="Angelini C."/>
            <person name="Antonin V."/>
            <person name="Barry K.W."/>
            <person name="Bougher N.L."/>
            <person name="Buchanan P."/>
            <person name="Buyck B."/>
            <person name="Bense V."/>
            <person name="Catcheside P."/>
            <person name="Chovatia M."/>
            <person name="Cooper J."/>
            <person name="Damon W."/>
            <person name="Desjardin D."/>
            <person name="Finy P."/>
            <person name="Geml J."/>
            <person name="Haridas S."/>
            <person name="Hughes K."/>
            <person name="Justo A."/>
            <person name="Karasinski D."/>
            <person name="Kautmanova I."/>
            <person name="Kiss B."/>
            <person name="Kocsube S."/>
            <person name="Kotiranta H."/>
            <person name="LaButti K.M."/>
            <person name="Lechner B.E."/>
            <person name="Liimatainen K."/>
            <person name="Lipzen A."/>
            <person name="Lukacs Z."/>
            <person name="Mihaltcheva S."/>
            <person name="Morgado L.N."/>
            <person name="Niskanen T."/>
            <person name="Noordeloos M.E."/>
            <person name="Ohm R.A."/>
            <person name="Ortiz-Santana B."/>
            <person name="Ovrebo C."/>
            <person name="Racz N."/>
            <person name="Riley R."/>
            <person name="Savchenko A."/>
            <person name="Shiryaev A."/>
            <person name="Soop K."/>
            <person name="Spirin V."/>
            <person name="Szebenyi C."/>
            <person name="Tomsovsky M."/>
            <person name="Tulloss R.E."/>
            <person name="Uehling J."/>
            <person name="Grigoriev I.V."/>
            <person name="Vagvolgyi C."/>
            <person name="Papp T."/>
            <person name="Martin F.M."/>
            <person name="Miettinen O."/>
            <person name="Hibbett D.S."/>
            <person name="Nagy L.G."/>
        </authorList>
    </citation>
    <scope>NUCLEOTIDE SEQUENCE [LARGE SCALE GENOMIC DNA]</scope>
    <source>
        <strain evidence="1 2">CBS 962.96</strain>
    </source>
</reference>
<keyword evidence="2" id="KW-1185">Reference proteome</keyword>
<dbReference type="AlphaFoldDB" id="A0A4S8LLH3"/>
<protein>
    <submittedName>
        <fullName evidence="1">Uncharacterized protein</fullName>
    </submittedName>
</protein>
<evidence type="ECO:0000313" key="1">
    <source>
        <dbReference type="EMBL" id="THU90047.1"/>
    </source>
</evidence>
<sequence length="133" mass="15141">MLRTSATNCVSIYQCSFCNNIKIPSEWHLRDAILQPESVYESFKIISLLKNHISIGSQLDVPHSVKRAHRTDPATNGDILLQAHHFDEAMEQMNESIQSAGQPEINHRCLKCVRTIDEKGQREYILEGSLFFG</sequence>
<name>A0A4S8LLH3_DENBC</name>
<proteinExistence type="predicted"/>
<dbReference type="EMBL" id="ML179347">
    <property type="protein sequence ID" value="THU90047.1"/>
    <property type="molecule type" value="Genomic_DNA"/>
</dbReference>
<evidence type="ECO:0000313" key="2">
    <source>
        <dbReference type="Proteomes" id="UP000297245"/>
    </source>
</evidence>
<dbReference type="OrthoDB" id="3055037at2759"/>